<dbReference type="Gene3D" id="1.10.260.40">
    <property type="entry name" value="lambda repressor-like DNA-binding domains"/>
    <property type="match status" value="1"/>
</dbReference>
<dbReference type="Gene3D" id="2.60.120.10">
    <property type="entry name" value="Jelly Rolls"/>
    <property type="match status" value="1"/>
</dbReference>
<dbReference type="CDD" id="cd02209">
    <property type="entry name" value="cupin_XRE_C"/>
    <property type="match status" value="1"/>
</dbReference>
<dbReference type="SUPFAM" id="SSF47413">
    <property type="entry name" value="lambda repressor-like DNA-binding domains"/>
    <property type="match status" value="1"/>
</dbReference>
<dbReference type="EMBL" id="JADBEF010000001">
    <property type="protein sequence ID" value="MBE1557591.1"/>
    <property type="molecule type" value="Genomic_DNA"/>
</dbReference>
<dbReference type="InterPro" id="IPR011051">
    <property type="entry name" value="RmlC_Cupin_sf"/>
</dbReference>
<reference evidence="3 4" key="1">
    <citation type="submission" date="2020-10" db="EMBL/GenBank/DDBJ databases">
        <title>Sequencing the genomes of 1000 actinobacteria strains.</title>
        <authorList>
            <person name="Klenk H.-P."/>
        </authorList>
    </citation>
    <scope>NUCLEOTIDE SEQUENCE [LARGE SCALE GENOMIC DNA]</scope>
    <source>
        <strain evidence="3 4">DSM 43748</strain>
    </source>
</reference>
<keyword evidence="4" id="KW-1185">Reference proteome</keyword>
<dbReference type="InterPro" id="IPR010982">
    <property type="entry name" value="Lambda_DNA-bd_dom_sf"/>
</dbReference>
<name>A0ABR9K711_9ACTN</name>
<protein>
    <submittedName>
        <fullName evidence="3">Transcriptional regulator with XRE-family HTH domain</fullName>
    </submittedName>
</protein>
<dbReference type="SUPFAM" id="SSF51182">
    <property type="entry name" value="RmlC-like cupins"/>
    <property type="match status" value="1"/>
</dbReference>
<dbReference type="SMART" id="SM00530">
    <property type="entry name" value="HTH_XRE"/>
    <property type="match status" value="1"/>
</dbReference>
<dbReference type="InterPro" id="IPR001387">
    <property type="entry name" value="Cro/C1-type_HTH"/>
</dbReference>
<dbReference type="CDD" id="cd00093">
    <property type="entry name" value="HTH_XRE"/>
    <property type="match status" value="1"/>
</dbReference>
<dbReference type="InterPro" id="IPR013096">
    <property type="entry name" value="Cupin_2"/>
</dbReference>
<keyword evidence="1" id="KW-0238">DNA-binding</keyword>
<dbReference type="Pfam" id="PF01381">
    <property type="entry name" value="HTH_3"/>
    <property type="match status" value="1"/>
</dbReference>
<dbReference type="InterPro" id="IPR050807">
    <property type="entry name" value="TransReg_Diox_bact_type"/>
</dbReference>
<organism evidence="3 4">
    <name type="scientific">Nonomuraea africana</name>
    <dbReference type="NCBI Taxonomy" id="46171"/>
    <lineage>
        <taxon>Bacteria</taxon>
        <taxon>Bacillati</taxon>
        <taxon>Actinomycetota</taxon>
        <taxon>Actinomycetes</taxon>
        <taxon>Streptosporangiales</taxon>
        <taxon>Streptosporangiaceae</taxon>
        <taxon>Nonomuraea</taxon>
    </lineage>
</organism>
<dbReference type="Pfam" id="PF07883">
    <property type="entry name" value="Cupin_2"/>
    <property type="match status" value="1"/>
</dbReference>
<dbReference type="PANTHER" id="PTHR46797:SF2">
    <property type="entry name" value="TRANSCRIPTIONAL REGULATOR"/>
    <property type="match status" value="1"/>
</dbReference>
<accession>A0ABR9K711</accession>
<dbReference type="Proteomes" id="UP000661607">
    <property type="component" value="Unassembled WGS sequence"/>
</dbReference>
<evidence type="ECO:0000259" key="2">
    <source>
        <dbReference type="PROSITE" id="PS50943"/>
    </source>
</evidence>
<proteinExistence type="predicted"/>
<evidence type="ECO:0000313" key="4">
    <source>
        <dbReference type="Proteomes" id="UP000661607"/>
    </source>
</evidence>
<dbReference type="PANTHER" id="PTHR46797">
    <property type="entry name" value="HTH-TYPE TRANSCRIPTIONAL REGULATOR"/>
    <property type="match status" value="1"/>
</dbReference>
<dbReference type="RefSeq" id="WP_192773180.1">
    <property type="nucleotide sequence ID" value="NZ_BAAASY010000019.1"/>
</dbReference>
<evidence type="ECO:0000313" key="3">
    <source>
        <dbReference type="EMBL" id="MBE1557591.1"/>
    </source>
</evidence>
<feature type="domain" description="HTH cro/C1-type" evidence="2">
    <location>
        <begin position="19"/>
        <end position="73"/>
    </location>
</feature>
<gene>
    <name evidence="3" type="ORF">H4W81_000370</name>
</gene>
<dbReference type="InterPro" id="IPR014710">
    <property type="entry name" value="RmlC-like_jellyroll"/>
</dbReference>
<evidence type="ECO:0000256" key="1">
    <source>
        <dbReference type="ARBA" id="ARBA00023125"/>
    </source>
</evidence>
<dbReference type="PROSITE" id="PS50943">
    <property type="entry name" value="HTH_CROC1"/>
    <property type="match status" value="1"/>
</dbReference>
<comment type="caution">
    <text evidence="3">The sequence shown here is derived from an EMBL/GenBank/DDBJ whole genome shotgun (WGS) entry which is preliminary data.</text>
</comment>
<sequence>MVSEAIRDGVRAAELGRRLRAARRERRYSLQRVADEAGLSKSFISQVELGQSAASLGTLKRICAVLDIPVWSLLDDEPPSAPSRTGVTIVRRDQRKVRNSPGSTTEISLLTPDLNRKLEVTLSVIQPGEGYGHEPYSHRGEEFGLVLSGTYEVTVEGKAYVLEQGDSIYFSSRLLHRTRALGDEPVTTFWVVTPPS</sequence>